<evidence type="ECO:0000313" key="3">
    <source>
        <dbReference type="EMBL" id="KAK4207353.1"/>
    </source>
</evidence>
<feature type="compositionally biased region" description="Acidic residues" evidence="2">
    <location>
        <begin position="317"/>
        <end position="327"/>
    </location>
</feature>
<feature type="compositionally biased region" description="Basic and acidic residues" evidence="2">
    <location>
        <begin position="307"/>
        <end position="316"/>
    </location>
</feature>
<gene>
    <name evidence="3" type="ORF">QBC37DRAFT_406301</name>
</gene>
<evidence type="ECO:0000256" key="2">
    <source>
        <dbReference type="SAM" id="MobiDB-lite"/>
    </source>
</evidence>
<comment type="caution">
    <text evidence="3">The sequence shown here is derived from an EMBL/GenBank/DDBJ whole genome shotgun (WGS) entry which is preliminary data.</text>
</comment>
<keyword evidence="4" id="KW-1185">Reference proteome</keyword>
<feature type="compositionally biased region" description="Basic and acidic residues" evidence="2">
    <location>
        <begin position="417"/>
        <end position="431"/>
    </location>
</feature>
<dbReference type="AlphaFoldDB" id="A0AAN7B1E5"/>
<feature type="compositionally biased region" description="Polar residues" evidence="2">
    <location>
        <begin position="500"/>
        <end position="513"/>
    </location>
</feature>
<dbReference type="EMBL" id="MU858301">
    <property type="protein sequence ID" value="KAK4207353.1"/>
    <property type="molecule type" value="Genomic_DNA"/>
</dbReference>
<evidence type="ECO:0000313" key="4">
    <source>
        <dbReference type="Proteomes" id="UP001301769"/>
    </source>
</evidence>
<feature type="compositionally biased region" description="Low complexity" evidence="2">
    <location>
        <begin position="203"/>
        <end position="217"/>
    </location>
</feature>
<keyword evidence="1" id="KW-0175">Coiled coil</keyword>
<dbReference type="Proteomes" id="UP001301769">
    <property type="component" value="Unassembled WGS sequence"/>
</dbReference>
<protein>
    <submittedName>
        <fullName evidence="3">Uncharacterized protein</fullName>
    </submittedName>
</protein>
<reference evidence="3" key="1">
    <citation type="journal article" date="2023" name="Mol. Phylogenet. Evol.">
        <title>Genome-scale phylogeny and comparative genomics of the fungal order Sordariales.</title>
        <authorList>
            <person name="Hensen N."/>
            <person name="Bonometti L."/>
            <person name="Westerberg I."/>
            <person name="Brannstrom I.O."/>
            <person name="Guillou S."/>
            <person name="Cros-Aarteil S."/>
            <person name="Calhoun S."/>
            <person name="Haridas S."/>
            <person name="Kuo A."/>
            <person name="Mondo S."/>
            <person name="Pangilinan J."/>
            <person name="Riley R."/>
            <person name="LaButti K."/>
            <person name="Andreopoulos B."/>
            <person name="Lipzen A."/>
            <person name="Chen C."/>
            <person name="Yan M."/>
            <person name="Daum C."/>
            <person name="Ng V."/>
            <person name="Clum A."/>
            <person name="Steindorff A."/>
            <person name="Ohm R.A."/>
            <person name="Martin F."/>
            <person name="Silar P."/>
            <person name="Natvig D.O."/>
            <person name="Lalanne C."/>
            <person name="Gautier V."/>
            <person name="Ament-Velasquez S.L."/>
            <person name="Kruys A."/>
            <person name="Hutchinson M.I."/>
            <person name="Powell A.J."/>
            <person name="Barry K."/>
            <person name="Miller A.N."/>
            <person name="Grigoriev I.V."/>
            <person name="Debuchy R."/>
            <person name="Gladieux P."/>
            <person name="Hiltunen Thoren M."/>
            <person name="Johannesson H."/>
        </authorList>
    </citation>
    <scope>NUCLEOTIDE SEQUENCE</scope>
    <source>
        <strain evidence="3">PSN293</strain>
    </source>
</reference>
<feature type="compositionally biased region" description="Low complexity" evidence="2">
    <location>
        <begin position="225"/>
        <end position="238"/>
    </location>
</feature>
<organism evidence="3 4">
    <name type="scientific">Rhypophila decipiens</name>
    <dbReference type="NCBI Taxonomy" id="261697"/>
    <lineage>
        <taxon>Eukaryota</taxon>
        <taxon>Fungi</taxon>
        <taxon>Dikarya</taxon>
        <taxon>Ascomycota</taxon>
        <taxon>Pezizomycotina</taxon>
        <taxon>Sordariomycetes</taxon>
        <taxon>Sordariomycetidae</taxon>
        <taxon>Sordariales</taxon>
        <taxon>Naviculisporaceae</taxon>
        <taxon>Rhypophila</taxon>
    </lineage>
</organism>
<name>A0AAN7B1E5_9PEZI</name>
<accession>A0AAN7B1E5</accession>
<evidence type="ECO:0000256" key="1">
    <source>
        <dbReference type="SAM" id="Coils"/>
    </source>
</evidence>
<feature type="compositionally biased region" description="Basic and acidic residues" evidence="2">
    <location>
        <begin position="525"/>
        <end position="536"/>
    </location>
</feature>
<feature type="compositionally biased region" description="Basic residues" evidence="2">
    <location>
        <begin position="488"/>
        <end position="499"/>
    </location>
</feature>
<proteinExistence type="predicted"/>
<feature type="compositionally biased region" description="Basic and acidic residues" evidence="2">
    <location>
        <begin position="554"/>
        <end position="568"/>
    </location>
</feature>
<sequence length="644" mass="71681">MEASREDAAPEVGHIFSAARQAAESILEKYHNAEISTLRERAQKIAEECRNLQIHQAKGEKLREELKMHEEAVQELKDKIASHDEVTLDHPALINDATARLLELNNLIEIKTRKHNRALQEARNIPSPESFRHLLFRDETPANFPPHQIPPRRGAQPTPFSALPPLAPLAPLPPLPPLTPLPPPAPPQPEAVDESDQPKTSVESPSPSEPTPQQQQQQPPPTNGSLSRPRPSSPLNTPRRTRNSVKRSREKDDYEPPASSSKRHTGAARPAHSSTGSEDSELVISYKEVSKYAGKGMRCSRDGQGGGKEKETRGPEPGEENDEVDPLVDDHVVETDAETGSSFRPDGGDEDEDPEDFRSDHQLVEEEEVRYLQRSLQAPTARRCTVQPNGFDQNPSTPPTRPASATGLEPGKLDLPAYDREIELDNSEYLREQGIAQHWREQLQKSPSPGTSESSHSPQPNTHDRRTQQTTGNDPYQFDPSPPPRSPSKPKYKMKRTGTKTRPSFGHSTSQFAPVNHGSMAPRPPHREESADHLNRPPEPQPLRRSPSPIRGDIPPRGDRNGDKDRARSATMPAARYMFAPPALILIAGVPIRRLEEKHEALGRRKISIPKPGSWLQRSPKGMKRVRLMYALLGSLFFISHVAV</sequence>
<feature type="region of interest" description="Disordered" evidence="2">
    <location>
        <begin position="140"/>
        <end position="568"/>
    </location>
</feature>
<feature type="coiled-coil region" evidence="1">
    <location>
        <begin position="35"/>
        <end position="114"/>
    </location>
</feature>
<feature type="compositionally biased region" description="Pro residues" evidence="2">
    <location>
        <begin position="165"/>
        <end position="189"/>
    </location>
</feature>
<reference evidence="3" key="2">
    <citation type="submission" date="2023-05" db="EMBL/GenBank/DDBJ databases">
        <authorList>
            <consortium name="Lawrence Berkeley National Laboratory"/>
            <person name="Steindorff A."/>
            <person name="Hensen N."/>
            <person name="Bonometti L."/>
            <person name="Westerberg I."/>
            <person name="Brannstrom I.O."/>
            <person name="Guillou S."/>
            <person name="Cros-Aarteil S."/>
            <person name="Calhoun S."/>
            <person name="Haridas S."/>
            <person name="Kuo A."/>
            <person name="Mondo S."/>
            <person name="Pangilinan J."/>
            <person name="Riley R."/>
            <person name="Labutti K."/>
            <person name="Andreopoulos B."/>
            <person name="Lipzen A."/>
            <person name="Chen C."/>
            <person name="Yanf M."/>
            <person name="Daum C."/>
            <person name="Ng V."/>
            <person name="Clum A."/>
            <person name="Ohm R."/>
            <person name="Martin F."/>
            <person name="Silar P."/>
            <person name="Natvig D."/>
            <person name="Lalanne C."/>
            <person name="Gautier V."/>
            <person name="Ament-Velasquez S.L."/>
            <person name="Kruys A."/>
            <person name="Hutchinson M.I."/>
            <person name="Powell A.J."/>
            <person name="Barry K."/>
            <person name="Miller A.N."/>
            <person name="Grigoriev I.V."/>
            <person name="Debuchy R."/>
            <person name="Gladieux P."/>
            <person name="Thoren M.H."/>
            <person name="Johannesson H."/>
        </authorList>
    </citation>
    <scope>NUCLEOTIDE SEQUENCE</scope>
    <source>
        <strain evidence="3">PSN293</strain>
    </source>
</reference>
<feature type="compositionally biased region" description="Low complexity" evidence="2">
    <location>
        <begin position="446"/>
        <end position="458"/>
    </location>
</feature>